<dbReference type="Proteomes" id="UP000320475">
    <property type="component" value="Unassembled WGS sequence"/>
</dbReference>
<proteinExistence type="inferred from homology"/>
<dbReference type="InterPro" id="IPR018120">
    <property type="entry name" value="Glyco_hydro_1_AS"/>
</dbReference>
<comment type="caution">
    <text evidence="9">The sequence shown here is derived from an EMBL/GenBank/DDBJ whole genome shotgun (WGS) entry which is preliminary data.</text>
</comment>
<dbReference type="PANTHER" id="PTHR10353:SF36">
    <property type="entry name" value="LP05116P"/>
    <property type="match status" value="1"/>
</dbReference>
<name>A0A507D612_9FUNG</name>
<dbReference type="Gene3D" id="3.20.20.80">
    <property type="entry name" value="Glycosidases"/>
    <property type="match status" value="1"/>
</dbReference>
<dbReference type="OrthoDB" id="65569at2759"/>
<evidence type="ECO:0000256" key="4">
    <source>
        <dbReference type="ARBA" id="ARBA00023295"/>
    </source>
</evidence>
<evidence type="ECO:0000313" key="8">
    <source>
        <dbReference type="EMBL" id="TPX41416.1"/>
    </source>
</evidence>
<organism evidence="9 11">
    <name type="scientific">Synchytrium endobioticum</name>
    <dbReference type="NCBI Taxonomy" id="286115"/>
    <lineage>
        <taxon>Eukaryota</taxon>
        <taxon>Fungi</taxon>
        <taxon>Fungi incertae sedis</taxon>
        <taxon>Chytridiomycota</taxon>
        <taxon>Chytridiomycota incertae sedis</taxon>
        <taxon>Chytridiomycetes</taxon>
        <taxon>Synchytriales</taxon>
        <taxon>Synchytriaceae</taxon>
        <taxon>Synchytrium</taxon>
    </lineage>
</organism>
<dbReference type="GO" id="GO:0008422">
    <property type="term" value="F:beta-glucosidase activity"/>
    <property type="evidence" value="ECO:0007669"/>
    <property type="project" value="TreeGrafter"/>
</dbReference>
<dbReference type="PRINTS" id="PR00131">
    <property type="entry name" value="GLHYDRLASE1"/>
</dbReference>
<feature type="signal peptide" evidence="7">
    <location>
        <begin position="1"/>
        <end position="20"/>
    </location>
</feature>
<dbReference type="EMBL" id="QEAM01000087">
    <property type="protein sequence ID" value="TPX47019.1"/>
    <property type="molecule type" value="Genomic_DNA"/>
</dbReference>
<dbReference type="STRING" id="286115.A0A507D612"/>
<comment type="similarity">
    <text evidence="1 6">Belongs to the glycosyl hydrolase 1 family.</text>
</comment>
<dbReference type="SUPFAM" id="SSF51445">
    <property type="entry name" value="(Trans)glycosidases"/>
    <property type="match status" value="1"/>
</dbReference>
<feature type="active site" description="Nucleophile" evidence="5">
    <location>
        <position position="404"/>
    </location>
</feature>
<evidence type="ECO:0000256" key="5">
    <source>
        <dbReference type="PROSITE-ProRule" id="PRU10055"/>
    </source>
</evidence>
<dbReference type="EC" id="3.2.1.21" evidence="2"/>
<dbReference type="Pfam" id="PF00232">
    <property type="entry name" value="Glyco_hydro_1"/>
    <property type="match status" value="1"/>
</dbReference>
<reference evidence="10 11" key="1">
    <citation type="journal article" date="2019" name="Sci. Rep.">
        <title>Comparative genomics of chytrid fungi reveal insights into the obligate biotrophic and pathogenic lifestyle of Synchytrium endobioticum.</title>
        <authorList>
            <person name="van de Vossenberg B.T.L.H."/>
            <person name="Warris S."/>
            <person name="Nguyen H.D.T."/>
            <person name="van Gent-Pelzer M.P.E."/>
            <person name="Joly D.L."/>
            <person name="van de Geest H.C."/>
            <person name="Bonants P.J.M."/>
            <person name="Smith D.S."/>
            <person name="Levesque C.A."/>
            <person name="van der Lee T.A.J."/>
        </authorList>
    </citation>
    <scope>NUCLEOTIDE SEQUENCE [LARGE SCALE GENOMIC DNA]</scope>
    <source>
        <strain evidence="9 11">LEV6574</strain>
        <strain evidence="8 10">MB42</strain>
    </source>
</reference>
<evidence type="ECO:0000313" key="11">
    <source>
        <dbReference type="Proteomes" id="UP000320475"/>
    </source>
</evidence>
<evidence type="ECO:0000313" key="10">
    <source>
        <dbReference type="Proteomes" id="UP000317494"/>
    </source>
</evidence>
<dbReference type="InterPro" id="IPR001360">
    <property type="entry name" value="Glyco_hydro_1"/>
</dbReference>
<evidence type="ECO:0000256" key="1">
    <source>
        <dbReference type="ARBA" id="ARBA00010838"/>
    </source>
</evidence>
<accession>A0A507D612</accession>
<protein>
    <recommendedName>
        <fullName evidence="2">beta-glucosidase</fullName>
        <ecNumber evidence="2">3.2.1.21</ecNumber>
    </recommendedName>
</protein>
<evidence type="ECO:0000256" key="7">
    <source>
        <dbReference type="SAM" id="SignalP"/>
    </source>
</evidence>
<evidence type="ECO:0000313" key="9">
    <source>
        <dbReference type="EMBL" id="TPX47019.1"/>
    </source>
</evidence>
<dbReference type="GO" id="GO:0005975">
    <property type="term" value="P:carbohydrate metabolic process"/>
    <property type="evidence" value="ECO:0007669"/>
    <property type="project" value="InterPro"/>
</dbReference>
<dbReference type="VEuPathDB" id="FungiDB:SeMB42_g05584"/>
<dbReference type="PANTHER" id="PTHR10353">
    <property type="entry name" value="GLYCOSYL HYDROLASE"/>
    <property type="match status" value="1"/>
</dbReference>
<gene>
    <name evidence="9" type="ORF">SeLEV6574_g02872</name>
    <name evidence="8" type="ORF">SeMB42_g05584</name>
</gene>
<sequence>MLVPWTFIALVGALLGAAKASGPAADAQAGPLPAIPGANSSIPSHIWGFAGSAFQSEGSVSADGRAPSVWDKWSHNSSVCCQGGLNADTAADGYKRYAEDIAIMKRLGAQAYRFSVSWSRIYPQGTGAVNQAGLAFYNNLVNAVIAAGMIPIGTLYHWDLPQALFDKYGGWTNAQIINDFNAYADTIFNALGDRVKLWLTMNEPYSECYQGYNGGKWPPGITNNISAQLVCDHNHILAHATAVNTYKTKYHSQGGRISWVYVCDWNEPLNATSPADQAASQAALEFEIARYADPIYTGDYPASMRSTYGDQLPAFTAQQKALVLGSADFFGLNVYTAYYVQACSGSLYCRVNGPPGANTITNDAGFVIGGVQTGTSWFFYAPMAMRRNINWIHKRYACPIFVTENGFSMYGEAGMTTEQAVNDTARVQFFKDYLYQLDLAITQDKIDVMGYLAWSIVDNFEWTSAYSERFGVVHIDYPSFPATMGGVAGVGNGTLTRTPKQSATFLSTYFANYTWGS</sequence>
<evidence type="ECO:0000256" key="2">
    <source>
        <dbReference type="ARBA" id="ARBA00012744"/>
    </source>
</evidence>
<keyword evidence="7" id="KW-0732">Signal</keyword>
<dbReference type="AlphaFoldDB" id="A0A507D612"/>
<dbReference type="EMBL" id="QEAN01000272">
    <property type="protein sequence ID" value="TPX41416.1"/>
    <property type="molecule type" value="Genomic_DNA"/>
</dbReference>
<feature type="chain" id="PRO_5036131022" description="beta-glucosidase" evidence="7">
    <location>
        <begin position="21"/>
        <end position="517"/>
    </location>
</feature>
<evidence type="ECO:0000256" key="6">
    <source>
        <dbReference type="RuleBase" id="RU003690"/>
    </source>
</evidence>
<dbReference type="PROSITE" id="PS00572">
    <property type="entry name" value="GLYCOSYL_HYDROL_F1_1"/>
    <property type="match status" value="1"/>
</dbReference>
<dbReference type="InterPro" id="IPR017853">
    <property type="entry name" value="GH"/>
</dbReference>
<keyword evidence="4" id="KW-0326">Glycosidase</keyword>
<keyword evidence="3" id="KW-0378">Hydrolase</keyword>
<keyword evidence="10" id="KW-1185">Reference proteome</keyword>
<dbReference type="Proteomes" id="UP000317494">
    <property type="component" value="Unassembled WGS sequence"/>
</dbReference>
<dbReference type="FunFam" id="3.20.20.80:FF:000041">
    <property type="entry name" value="Beta-glucosidase 7"/>
    <property type="match status" value="1"/>
</dbReference>
<evidence type="ECO:0000256" key="3">
    <source>
        <dbReference type="ARBA" id="ARBA00022801"/>
    </source>
</evidence>